<proteinExistence type="predicted"/>
<keyword evidence="1" id="KW-0812">Transmembrane</keyword>
<feature type="transmembrane region" description="Helical" evidence="1">
    <location>
        <begin position="121"/>
        <end position="138"/>
    </location>
</feature>
<feature type="transmembrane region" description="Helical" evidence="1">
    <location>
        <begin position="26"/>
        <end position="45"/>
    </location>
</feature>
<dbReference type="EMBL" id="PXOH01000076">
    <property type="protein sequence ID" value="PSF28224.1"/>
    <property type="molecule type" value="Genomic_DNA"/>
</dbReference>
<dbReference type="PANTHER" id="PTHR20992:SF9">
    <property type="entry name" value="AT15442P-RELATED"/>
    <property type="match status" value="1"/>
</dbReference>
<feature type="transmembrane region" description="Helical" evidence="1">
    <location>
        <begin position="150"/>
        <end position="169"/>
    </location>
</feature>
<feature type="transmembrane region" description="Helical" evidence="1">
    <location>
        <begin position="189"/>
        <end position="214"/>
    </location>
</feature>
<feature type="transmembrane region" description="Helical" evidence="1">
    <location>
        <begin position="51"/>
        <end position="71"/>
    </location>
</feature>
<organism evidence="2 3">
    <name type="scientific">Aphanothece hegewaldii CCALA 016</name>
    <dbReference type="NCBI Taxonomy" id="2107694"/>
    <lineage>
        <taxon>Bacteria</taxon>
        <taxon>Bacillati</taxon>
        <taxon>Cyanobacteriota</taxon>
        <taxon>Cyanophyceae</taxon>
        <taxon>Oscillatoriophycideae</taxon>
        <taxon>Chroococcales</taxon>
        <taxon>Aphanothecaceae</taxon>
        <taxon>Aphanothece</taxon>
    </lineage>
</organism>
<evidence type="ECO:0000256" key="1">
    <source>
        <dbReference type="SAM" id="Phobius"/>
    </source>
</evidence>
<feature type="transmembrane region" description="Helical" evidence="1">
    <location>
        <begin position="223"/>
        <end position="241"/>
    </location>
</feature>
<feature type="transmembrane region" description="Helical" evidence="1">
    <location>
        <begin position="83"/>
        <end position="101"/>
    </location>
</feature>
<dbReference type="AlphaFoldDB" id="A0A2T1LQS0"/>
<accession>A0A2T1LQS0</accession>
<reference evidence="2 3" key="2">
    <citation type="submission" date="2018-03" db="EMBL/GenBank/DDBJ databases">
        <authorList>
            <person name="Keele B.F."/>
        </authorList>
    </citation>
    <scope>NUCLEOTIDE SEQUENCE [LARGE SCALE GENOMIC DNA]</scope>
    <source>
        <strain evidence="2 3">CCALA 016</strain>
    </source>
</reference>
<protein>
    <recommendedName>
        <fullName evidence="4">DUF389 domain-containing protein</fullName>
    </recommendedName>
</protein>
<gene>
    <name evidence="2" type="ORF">C7H19_24740</name>
</gene>
<keyword evidence="1" id="KW-1133">Transmembrane helix</keyword>
<comment type="caution">
    <text evidence="2">The sequence shown here is derived from an EMBL/GenBank/DDBJ whole genome shotgun (WGS) entry which is preliminary data.</text>
</comment>
<evidence type="ECO:0000313" key="3">
    <source>
        <dbReference type="Proteomes" id="UP000239001"/>
    </source>
</evidence>
<reference evidence="2 3" key="1">
    <citation type="submission" date="2018-03" db="EMBL/GenBank/DDBJ databases">
        <title>The ancient ancestry and fast evolution of plastids.</title>
        <authorList>
            <person name="Moore K.R."/>
            <person name="Magnabosco C."/>
            <person name="Momper L."/>
            <person name="Gold D.A."/>
            <person name="Bosak T."/>
            <person name="Fournier G.P."/>
        </authorList>
    </citation>
    <scope>NUCLEOTIDE SEQUENCE [LARGE SCALE GENOMIC DNA]</scope>
    <source>
        <strain evidence="2 3">CCALA 016</strain>
    </source>
</reference>
<dbReference type="Pfam" id="PF04087">
    <property type="entry name" value="DUF389"/>
    <property type="match status" value="1"/>
</dbReference>
<dbReference type="RefSeq" id="WP_106459567.1">
    <property type="nucleotide sequence ID" value="NZ_PXOH01000076.1"/>
</dbReference>
<dbReference type="OrthoDB" id="9790659at2"/>
<evidence type="ECO:0008006" key="4">
    <source>
        <dbReference type="Google" id="ProtNLM"/>
    </source>
</evidence>
<keyword evidence="1" id="KW-0472">Membrane</keyword>
<evidence type="ECO:0000313" key="2">
    <source>
        <dbReference type="EMBL" id="PSF28224.1"/>
    </source>
</evidence>
<name>A0A2T1LQS0_9CHRO</name>
<dbReference type="Proteomes" id="UP000239001">
    <property type="component" value="Unassembled WGS sequence"/>
</dbReference>
<keyword evidence="3" id="KW-1185">Reference proteome</keyword>
<sequence length="336" mass="36098">MQPNKSHLLSIDELTHILEENSLPSISFYSLLTLATTIATFGLLGNNAATIIGAMIVAPLMNPIVSLAYGIISGRRGILKQSILTLLTGIIAVILLAFLLSKIVGAQVVGSEIFNRTTPNIVDLGVAIASGAAAGLALSNRNISSALPGVAIAVALVPPLCVVGIGLALGDHAIVDIALNHHLNQSLDVASGAFLLFLTNLAGIIISASVVFLLEQYGVLRKALLGLLITLITLSILSLPLNNRWQEFLLSQKIHREINQFAVIAAQEKDWIKRVDAKDINIEKQPDKILVFLSVSAPKDAISKEDVKQLQQFLTEKNKLPVILEMQVFPFEVFKT</sequence>
<dbReference type="PANTHER" id="PTHR20992">
    <property type="entry name" value="AT15442P-RELATED"/>
    <property type="match status" value="1"/>
</dbReference>
<dbReference type="InterPro" id="IPR005240">
    <property type="entry name" value="DUF389"/>
</dbReference>